<comment type="caution">
    <text evidence="3">The sequence shown here is derived from an EMBL/GenBank/DDBJ whole genome shotgun (WGS) entry which is preliminary data.</text>
</comment>
<dbReference type="AlphaFoldDB" id="A0A444PQM1"/>
<accession>A0A444PQM1</accession>
<dbReference type="OrthoDB" id="5109978at2"/>
<feature type="transmembrane region" description="Helical" evidence="2">
    <location>
        <begin position="27"/>
        <end position="47"/>
    </location>
</feature>
<evidence type="ECO:0000256" key="1">
    <source>
        <dbReference type="SAM" id="MobiDB-lite"/>
    </source>
</evidence>
<feature type="compositionally biased region" description="Low complexity" evidence="1">
    <location>
        <begin position="273"/>
        <end position="282"/>
    </location>
</feature>
<reference evidence="3 4" key="1">
    <citation type="submission" date="2018-12" db="EMBL/GenBank/DDBJ databases">
        <authorList>
            <person name="Li F."/>
        </authorList>
    </citation>
    <scope>NUCLEOTIDE SEQUENCE [LARGE SCALE GENOMIC DNA]</scope>
    <source>
        <strain evidence="3 4">11W25H-1</strain>
    </source>
</reference>
<evidence type="ECO:0000256" key="2">
    <source>
        <dbReference type="SAM" id="Phobius"/>
    </source>
</evidence>
<organism evidence="3 4">
    <name type="scientific">Labedella phragmitis</name>
    <dbReference type="NCBI Taxonomy" id="2498849"/>
    <lineage>
        <taxon>Bacteria</taxon>
        <taxon>Bacillati</taxon>
        <taxon>Actinomycetota</taxon>
        <taxon>Actinomycetes</taxon>
        <taxon>Micrococcales</taxon>
        <taxon>Microbacteriaceae</taxon>
        <taxon>Labedella</taxon>
    </lineage>
</organism>
<proteinExistence type="predicted"/>
<gene>
    <name evidence="3" type="ORF">ELQ90_12140</name>
</gene>
<keyword evidence="4" id="KW-1185">Reference proteome</keyword>
<dbReference type="EMBL" id="RZNB01000005">
    <property type="protein sequence ID" value="RWZ49516.1"/>
    <property type="molecule type" value="Genomic_DNA"/>
</dbReference>
<keyword evidence="2" id="KW-0812">Transmembrane</keyword>
<feature type="region of interest" description="Disordered" evidence="1">
    <location>
        <begin position="261"/>
        <end position="298"/>
    </location>
</feature>
<evidence type="ECO:0000313" key="3">
    <source>
        <dbReference type="EMBL" id="RWZ49516.1"/>
    </source>
</evidence>
<keyword evidence="2" id="KW-1133">Transmembrane helix</keyword>
<keyword evidence="2" id="KW-0472">Membrane</keyword>
<name>A0A444PQM1_9MICO</name>
<protein>
    <submittedName>
        <fullName evidence="3">Uncharacterized protein</fullName>
    </submittedName>
</protein>
<evidence type="ECO:0000313" key="4">
    <source>
        <dbReference type="Proteomes" id="UP000288547"/>
    </source>
</evidence>
<dbReference type="Proteomes" id="UP000288547">
    <property type="component" value="Unassembled WGS sequence"/>
</dbReference>
<dbReference type="RefSeq" id="WP_128495563.1">
    <property type="nucleotide sequence ID" value="NZ_RZNB01000005.1"/>
</dbReference>
<sequence>MSSGQSVEPGGVTSADARRSIARFQGVAWTIGAIVMAVIAFGTFARLEWNADTGTLRDTADGNSYGDYPWFDETLPEMELIDGGGYEYYSGTGNAVIRVDDVTTEPLQVTQVSDVYVDLHMTESGDIDPETVLPEAEWPLDVGSPQPELPVVVFPYEGTLELWVTSDDPWTLQIDELDAEEITDVVSGQGNALLLYRGSAVSALFEFAGDGIFFVTAYTREEGQESIIIESDPLKERHSWSPSDVVVLSIESDAERGAWVVDIDDYADEESTTRTTTPTSSTPPDPDDTTPPTEQETP</sequence>